<keyword evidence="4" id="KW-0472">Membrane</keyword>
<evidence type="ECO:0000259" key="6">
    <source>
        <dbReference type="PROSITE" id="PS50113"/>
    </source>
</evidence>
<feature type="transmembrane region" description="Helical" evidence="4">
    <location>
        <begin position="331"/>
        <end position="352"/>
    </location>
</feature>
<dbReference type="SUPFAM" id="SSF55785">
    <property type="entry name" value="PYP-like sensor domain (PAS domain)"/>
    <property type="match status" value="1"/>
</dbReference>
<keyword evidence="4" id="KW-1133">Transmembrane helix</keyword>
<dbReference type="KEGG" id="dde:Dde_1650"/>
<reference evidence="8 9" key="1">
    <citation type="journal article" date="2011" name="J. Bacteriol.">
        <title>Complete genome sequence and updated annotation of Desulfovibrio alaskensis G20.</title>
        <authorList>
            <person name="Hauser L.J."/>
            <person name="Land M.L."/>
            <person name="Brown S.D."/>
            <person name="Larimer F."/>
            <person name="Keller K.L."/>
            <person name="Rapp-Giles B.J."/>
            <person name="Price M.N."/>
            <person name="Lin M."/>
            <person name="Bruce D.C."/>
            <person name="Detter J.C."/>
            <person name="Tapia R."/>
            <person name="Han C.S."/>
            <person name="Goodwin L.A."/>
            <person name="Cheng J.F."/>
            <person name="Pitluck S."/>
            <person name="Copeland A."/>
            <person name="Lucas S."/>
            <person name="Nolan M."/>
            <person name="Lapidus A.L."/>
            <person name="Palumbo A.V."/>
            <person name="Wall J.D."/>
        </authorList>
    </citation>
    <scope>NUCLEOTIDE SEQUENCE [LARGE SCALE GENOMIC DNA]</scope>
    <source>
        <strain evidence="9">ATCC BAA 1058 / DSM 17464 / G20</strain>
    </source>
</reference>
<dbReference type="SMART" id="SM00283">
    <property type="entry name" value="MA"/>
    <property type="match status" value="1"/>
</dbReference>
<evidence type="ECO:0000256" key="1">
    <source>
        <dbReference type="ARBA" id="ARBA00023224"/>
    </source>
</evidence>
<evidence type="ECO:0000259" key="7">
    <source>
        <dbReference type="PROSITE" id="PS50885"/>
    </source>
</evidence>
<dbReference type="STRING" id="207559.Dde_1650"/>
<dbReference type="AlphaFoldDB" id="Q311E9"/>
<dbReference type="PROSITE" id="PS50885">
    <property type="entry name" value="HAMP"/>
    <property type="match status" value="1"/>
</dbReference>
<sequence length="821" mass="87854">MISDNGVGMMSLRFKMAGFCLLIGLFPLLFMGVFSVNTASESLRGKARSQLESVREIQGKAVSGVIATWRQETVMYSKVKEVYNAIGMLRDYTIGLAEEGLPMPVDTPEYEDLYTYVKAAFTPYVEVLGYEDALLIDDHGRVLFSVQRGDDLGADLRSGQFSATNLAQAWRKAVAGETAFADVAPYAPSGGRPAAFFAAPVYSYTGDILGVAALRLPLGNITGLMEQQYGTGCTGDSYLVGPDLHMRSDSRQDPEKHALQTSFGAGREGQVDNRAVQDALQGISGITSGDGLSGGRSVMAYQPVQAAGVTWALITSVSEKEAFAAVSELRFIAGMAGAVTTVVVILLTFVFLRRELLAPLGAMRSYVQNVAGGALQARMETEGVRFRAEIGQLSQGILQMVSQLKEKLGFASGVLSGIVVPCVVVDTRNVISFVNPQLLALLELEGEGCVYCGKPASLVLQHGKDGRGTTSWCIESGETVTNVEREWRTEKGNMRHVRIDAAPLHDLDGRVIGAIALVADLTDIKSKEYHISLQNETMHEVAGRADSIAAGISGEVAELSHRVKNVSSGARTQVMRLEEAAESVGRMNNALQESAGYAREAVAGAETAVARAEEGARIVTSSEEAMHRVSSMSSTLRESMHELGQQAQAIGGVLDVIRDIADQTNLLALNAAIEAARAGDAGRGFAVVADEVRKLAERTMSATNDVRRSVQTIQKAADENMAHTEAAAGAVEETEQLVAESGEALRVIARLAVNMGGQIEQIARFAEEHTRANEGIIQTVDEISRIARQTEEGMDESARSVEGLRGNASALQGIIEELRRS</sequence>
<dbReference type="HOGENOM" id="CLU_000445_107_19_7"/>
<name>Q311E9_OLEA2</name>
<dbReference type="PANTHER" id="PTHR32089">
    <property type="entry name" value="METHYL-ACCEPTING CHEMOTAXIS PROTEIN MCPB"/>
    <property type="match status" value="1"/>
</dbReference>
<dbReference type="Proteomes" id="UP000002710">
    <property type="component" value="Chromosome"/>
</dbReference>
<dbReference type="Pfam" id="PF00015">
    <property type="entry name" value="MCPsignal"/>
    <property type="match status" value="1"/>
</dbReference>
<dbReference type="Gene3D" id="3.30.450.20">
    <property type="entry name" value="PAS domain"/>
    <property type="match status" value="2"/>
</dbReference>
<dbReference type="Pfam" id="PF00989">
    <property type="entry name" value="PAS"/>
    <property type="match status" value="1"/>
</dbReference>
<dbReference type="GO" id="GO:0007165">
    <property type="term" value="P:signal transduction"/>
    <property type="evidence" value="ECO:0007669"/>
    <property type="project" value="UniProtKB-KW"/>
</dbReference>
<dbReference type="InterPro" id="IPR004089">
    <property type="entry name" value="MCPsignal_dom"/>
</dbReference>
<dbReference type="CDD" id="cd18773">
    <property type="entry name" value="PDC1_HK_sensor"/>
    <property type="match status" value="1"/>
</dbReference>
<proteinExistence type="inferred from homology"/>
<dbReference type="SUPFAM" id="SSF58104">
    <property type="entry name" value="Methyl-accepting chemotaxis protein (MCP) signaling domain"/>
    <property type="match status" value="1"/>
</dbReference>
<dbReference type="CDD" id="cd06225">
    <property type="entry name" value="HAMP"/>
    <property type="match status" value="1"/>
</dbReference>
<dbReference type="Gene3D" id="1.10.287.950">
    <property type="entry name" value="Methyl-accepting chemotaxis protein"/>
    <property type="match status" value="1"/>
</dbReference>
<keyword evidence="1 3" id="KW-0807">Transducer</keyword>
<evidence type="ECO:0000256" key="4">
    <source>
        <dbReference type="SAM" id="Phobius"/>
    </source>
</evidence>
<dbReference type="GO" id="GO:0016020">
    <property type="term" value="C:membrane"/>
    <property type="evidence" value="ECO:0007669"/>
    <property type="project" value="InterPro"/>
</dbReference>
<dbReference type="EMBL" id="CP000112">
    <property type="protein sequence ID" value="ABB38447.2"/>
    <property type="molecule type" value="Genomic_DNA"/>
</dbReference>
<dbReference type="CDD" id="cd11386">
    <property type="entry name" value="MCP_signal"/>
    <property type="match status" value="1"/>
</dbReference>
<dbReference type="PROSITE" id="PS50111">
    <property type="entry name" value="CHEMOTAXIS_TRANSDUC_2"/>
    <property type="match status" value="1"/>
</dbReference>
<organism evidence="8 9">
    <name type="scientific">Oleidesulfovibrio alaskensis (strain ATCC BAA-1058 / DSM 17464 / G20)</name>
    <name type="common">Desulfovibrio alaskensis</name>
    <dbReference type="NCBI Taxonomy" id="207559"/>
    <lineage>
        <taxon>Bacteria</taxon>
        <taxon>Pseudomonadati</taxon>
        <taxon>Thermodesulfobacteriota</taxon>
        <taxon>Desulfovibrionia</taxon>
        <taxon>Desulfovibrionales</taxon>
        <taxon>Desulfovibrionaceae</taxon>
        <taxon>Oleidesulfovibrio</taxon>
    </lineage>
</organism>
<evidence type="ECO:0000259" key="5">
    <source>
        <dbReference type="PROSITE" id="PS50111"/>
    </source>
</evidence>
<dbReference type="SMART" id="SM00304">
    <property type="entry name" value="HAMP"/>
    <property type="match status" value="1"/>
</dbReference>
<dbReference type="Pfam" id="PF00672">
    <property type="entry name" value="HAMP"/>
    <property type="match status" value="1"/>
</dbReference>
<gene>
    <name evidence="8" type="ordered locus">Dde_1650</name>
</gene>
<dbReference type="InterPro" id="IPR000700">
    <property type="entry name" value="PAS-assoc_C"/>
</dbReference>
<evidence type="ECO:0000256" key="2">
    <source>
        <dbReference type="ARBA" id="ARBA00029447"/>
    </source>
</evidence>
<feature type="domain" description="HAMP" evidence="7">
    <location>
        <begin position="354"/>
        <end position="409"/>
    </location>
</feature>
<dbReference type="PANTHER" id="PTHR32089:SF112">
    <property type="entry name" value="LYSOZYME-LIKE PROTEIN-RELATED"/>
    <property type="match status" value="1"/>
</dbReference>
<feature type="domain" description="Methyl-accepting transducer" evidence="5">
    <location>
        <begin position="548"/>
        <end position="784"/>
    </location>
</feature>
<evidence type="ECO:0000313" key="8">
    <source>
        <dbReference type="EMBL" id="ABB38447.2"/>
    </source>
</evidence>
<accession>Q311E9</accession>
<feature type="domain" description="PAC" evidence="6">
    <location>
        <begin position="481"/>
        <end position="533"/>
    </location>
</feature>
<dbReference type="eggNOG" id="COG0840">
    <property type="taxonomic scope" value="Bacteria"/>
</dbReference>
<keyword evidence="4" id="KW-0812">Transmembrane</keyword>
<dbReference type="PROSITE" id="PS50113">
    <property type="entry name" value="PAC"/>
    <property type="match status" value="1"/>
</dbReference>
<evidence type="ECO:0000313" key="9">
    <source>
        <dbReference type="Proteomes" id="UP000002710"/>
    </source>
</evidence>
<evidence type="ECO:0000256" key="3">
    <source>
        <dbReference type="PROSITE-ProRule" id="PRU00284"/>
    </source>
</evidence>
<protein>
    <submittedName>
        <fullName evidence="8">Methyl-accepting chemotaxis sensory transducer with Pas/Pac sensor</fullName>
    </submittedName>
</protein>
<comment type="similarity">
    <text evidence="2">Belongs to the methyl-accepting chemotaxis (MCP) protein family.</text>
</comment>
<dbReference type="GO" id="GO:0006355">
    <property type="term" value="P:regulation of DNA-templated transcription"/>
    <property type="evidence" value="ECO:0007669"/>
    <property type="project" value="InterPro"/>
</dbReference>
<dbReference type="Gene3D" id="6.10.340.10">
    <property type="match status" value="1"/>
</dbReference>
<keyword evidence="9" id="KW-1185">Reference proteome</keyword>
<dbReference type="InterPro" id="IPR003660">
    <property type="entry name" value="HAMP_dom"/>
</dbReference>
<dbReference type="InterPro" id="IPR035965">
    <property type="entry name" value="PAS-like_dom_sf"/>
</dbReference>
<dbReference type="InterPro" id="IPR013767">
    <property type="entry name" value="PAS_fold"/>
</dbReference>